<evidence type="ECO:0000256" key="4">
    <source>
        <dbReference type="ARBA" id="ARBA00022832"/>
    </source>
</evidence>
<evidence type="ECO:0000256" key="9">
    <source>
        <dbReference type="ARBA" id="ARBA00023136"/>
    </source>
</evidence>
<evidence type="ECO:0000313" key="12">
    <source>
        <dbReference type="EMBL" id="MET4570067.1"/>
    </source>
</evidence>
<accession>A0ABV2PYE8</accession>
<organism evidence="12 13">
    <name type="scientific">Rhodanobacter soli</name>
    <dbReference type="NCBI Taxonomy" id="590609"/>
    <lineage>
        <taxon>Bacteria</taxon>
        <taxon>Pseudomonadati</taxon>
        <taxon>Pseudomonadota</taxon>
        <taxon>Gammaproteobacteria</taxon>
        <taxon>Lysobacterales</taxon>
        <taxon>Rhodanobacteraceae</taxon>
        <taxon>Rhodanobacter</taxon>
    </lineage>
</organism>
<dbReference type="CDD" id="cd03505">
    <property type="entry name" value="Delta9-FADS-like"/>
    <property type="match status" value="1"/>
</dbReference>
<feature type="domain" description="Fatty acid desaturase" evidence="11">
    <location>
        <begin position="16"/>
        <end position="220"/>
    </location>
</feature>
<name>A0ABV2PYE8_9GAMM</name>
<proteinExistence type="inferred from homology"/>
<dbReference type="PANTHER" id="PTHR11351:SF33">
    <property type="entry name" value="DELTA-9 FATTY ACID DESATURASE, DESA"/>
    <property type="match status" value="1"/>
</dbReference>
<dbReference type="PANTHER" id="PTHR11351">
    <property type="entry name" value="ACYL-COA DESATURASE"/>
    <property type="match status" value="1"/>
</dbReference>
<evidence type="ECO:0000256" key="8">
    <source>
        <dbReference type="ARBA" id="ARBA00023098"/>
    </source>
</evidence>
<keyword evidence="4" id="KW-0276">Fatty acid metabolism</keyword>
<dbReference type="Proteomes" id="UP001549251">
    <property type="component" value="Unassembled WGS sequence"/>
</dbReference>
<comment type="subcellular location">
    <subcellularLocation>
        <location evidence="1">Membrane</location>
        <topology evidence="1">Multi-pass membrane protein</topology>
    </subcellularLocation>
</comment>
<sequence length="407" mass="45642">MLDLLSYAARGLTQASWMAWLIYFVVMTQATITAVTLYLHRSQAHRGVDFHPAVAHVFRFWCWLTTGMVTRQWIAVHRKHHAKCETAEDPHSPQVYGIRAVLWRGVDLYKKAAADAGDLATYGVGAPDDWIERHLYARWSAAGPTLLALISLGLFGVVGIALWALQMAWIPFWAAGVVNGLGHWCGYRNFETADTSANLVPWGLIVGGEELHNNHHAFPSSAKFSQRRFEFDGGWMLICLLRRLGLAQVRRVAPALGFRAHVEQPDAETVKALLAQRCRILHDYVVGVIAPTLRAERAVDGRLPRRLRRGLASGGRWLDPVLRGELSAFLHQRFRLSTVCEFRARLAGLTERNGRDAQALLEELKRWCAEAEMSQVRALADFAARLKGCCIAGKERVHADLLEFARP</sequence>
<keyword evidence="7" id="KW-0408">Iron</keyword>
<dbReference type="Pfam" id="PF00487">
    <property type="entry name" value="FA_desaturase"/>
    <property type="match status" value="1"/>
</dbReference>
<protein>
    <submittedName>
        <fullName evidence="12">Stearoyl-CoA desaturase (Delta-9 desaturase)</fullName>
        <ecNumber evidence="12">1.14.19.1</ecNumber>
    </submittedName>
</protein>
<evidence type="ECO:0000256" key="2">
    <source>
        <dbReference type="ARBA" id="ARBA00008749"/>
    </source>
</evidence>
<dbReference type="EC" id="1.14.19.1" evidence="12"/>
<evidence type="ECO:0000256" key="6">
    <source>
        <dbReference type="ARBA" id="ARBA00023002"/>
    </source>
</evidence>
<keyword evidence="13" id="KW-1185">Reference proteome</keyword>
<keyword evidence="6 12" id="KW-0560">Oxidoreductase</keyword>
<evidence type="ECO:0000256" key="7">
    <source>
        <dbReference type="ARBA" id="ARBA00023004"/>
    </source>
</evidence>
<evidence type="ECO:0000256" key="5">
    <source>
        <dbReference type="ARBA" id="ARBA00022989"/>
    </source>
</evidence>
<dbReference type="EMBL" id="JBEPSD010000002">
    <property type="protein sequence ID" value="MET4570067.1"/>
    <property type="molecule type" value="Genomic_DNA"/>
</dbReference>
<evidence type="ECO:0000256" key="3">
    <source>
        <dbReference type="ARBA" id="ARBA00022692"/>
    </source>
</evidence>
<comment type="similarity">
    <text evidence="2">Belongs to the fatty acid desaturase type 2 family.</text>
</comment>
<comment type="caution">
    <text evidence="12">The sequence shown here is derived from an EMBL/GenBank/DDBJ whole genome shotgun (WGS) entry which is preliminary data.</text>
</comment>
<reference evidence="12 13" key="1">
    <citation type="submission" date="2024-06" db="EMBL/GenBank/DDBJ databases">
        <title>Sorghum-associated microbial communities from plants grown in Nebraska, USA.</title>
        <authorList>
            <person name="Schachtman D."/>
        </authorList>
    </citation>
    <scope>NUCLEOTIDE SEQUENCE [LARGE SCALE GENOMIC DNA]</scope>
    <source>
        <strain evidence="12 13">1757</strain>
    </source>
</reference>
<evidence type="ECO:0000313" key="13">
    <source>
        <dbReference type="Proteomes" id="UP001549251"/>
    </source>
</evidence>
<keyword evidence="9 10" id="KW-0472">Membrane</keyword>
<dbReference type="GO" id="GO:0004768">
    <property type="term" value="F:stearoyl-CoA 9-desaturase activity"/>
    <property type="evidence" value="ECO:0007669"/>
    <property type="project" value="UniProtKB-EC"/>
</dbReference>
<dbReference type="InterPro" id="IPR005804">
    <property type="entry name" value="FA_desaturase_dom"/>
</dbReference>
<dbReference type="RefSeq" id="WP_354550432.1">
    <property type="nucleotide sequence ID" value="NZ_JBEPSD010000002.1"/>
</dbReference>
<evidence type="ECO:0000256" key="10">
    <source>
        <dbReference type="SAM" id="Phobius"/>
    </source>
</evidence>
<dbReference type="InterPro" id="IPR015876">
    <property type="entry name" value="Acyl-CoA_DS"/>
</dbReference>
<gene>
    <name evidence="12" type="ORF">ABIE04_002428</name>
</gene>
<evidence type="ECO:0000256" key="1">
    <source>
        <dbReference type="ARBA" id="ARBA00004141"/>
    </source>
</evidence>
<keyword evidence="8" id="KW-0443">Lipid metabolism</keyword>
<evidence type="ECO:0000259" key="11">
    <source>
        <dbReference type="Pfam" id="PF00487"/>
    </source>
</evidence>
<feature type="transmembrane region" description="Helical" evidence="10">
    <location>
        <begin position="20"/>
        <end position="39"/>
    </location>
</feature>
<keyword evidence="3 10" id="KW-0812">Transmembrane</keyword>
<keyword evidence="5 10" id="KW-1133">Transmembrane helix</keyword>
<feature type="transmembrane region" description="Helical" evidence="10">
    <location>
        <begin position="146"/>
        <end position="165"/>
    </location>
</feature>